<dbReference type="Pfam" id="PF14660">
    <property type="entry name" value="DUF4458"/>
    <property type="match status" value="2"/>
</dbReference>
<keyword evidence="3" id="KW-0732">Signal</keyword>
<dbReference type="Pfam" id="PF18805">
    <property type="entry name" value="LRR_10"/>
    <property type="match status" value="1"/>
</dbReference>
<dbReference type="InterPro" id="IPR038711">
    <property type="entry name" value="LRR_N_sf"/>
</dbReference>
<dbReference type="Gene3D" id="3.80.10.10">
    <property type="entry name" value="Ribonuclease Inhibitor"/>
    <property type="match status" value="1"/>
</dbReference>
<dbReference type="AlphaFoldDB" id="A0A413BBK1"/>
<evidence type="ECO:0000256" key="1">
    <source>
        <dbReference type="ARBA" id="ARBA00022614"/>
    </source>
</evidence>
<dbReference type="InterPro" id="IPR032675">
    <property type="entry name" value="LRR_dom_sf"/>
</dbReference>
<name>A0A413BBK1_BACSE</name>
<dbReference type="InterPro" id="IPR050333">
    <property type="entry name" value="SLRP"/>
</dbReference>
<evidence type="ECO:0000313" key="5">
    <source>
        <dbReference type="EMBL" id="RGW36461.1"/>
    </source>
</evidence>
<dbReference type="EMBL" id="QSAF01000001">
    <property type="protein sequence ID" value="RGW36461.1"/>
    <property type="molecule type" value="Genomic_DNA"/>
</dbReference>
<dbReference type="InterPro" id="IPR041403">
    <property type="entry name" value="DUF4458_prot_LRR"/>
</dbReference>
<dbReference type="PROSITE" id="PS51257">
    <property type="entry name" value="PROKAR_LIPOPROTEIN"/>
    <property type="match status" value="1"/>
</dbReference>
<feature type="domain" description="DUF4458" evidence="4">
    <location>
        <begin position="42"/>
        <end position="149"/>
    </location>
</feature>
<dbReference type="SUPFAM" id="SSF52058">
    <property type="entry name" value="L domain-like"/>
    <property type="match status" value="1"/>
</dbReference>
<organism evidence="5 6">
    <name type="scientific">Bacteroides stercoris</name>
    <dbReference type="NCBI Taxonomy" id="46506"/>
    <lineage>
        <taxon>Bacteria</taxon>
        <taxon>Pseudomonadati</taxon>
        <taxon>Bacteroidota</taxon>
        <taxon>Bacteroidia</taxon>
        <taxon>Bacteroidales</taxon>
        <taxon>Bacteroidaceae</taxon>
        <taxon>Bacteroides</taxon>
    </lineage>
</organism>
<sequence>MNKYISFFKTCFAPLFIFLLAMTMVFAGCSDDDDELQQTAFGYVQFKIYKSASAAIKGTETRGTDMLDKLNDAKKIKVVMLYDGNTIEQTLMLNSYSAENAEFGLRSDKLELLAGNYKLIGYYLYDKLDNEIYAGTPNNYKFNVMAGGLKVQELFADAVARGLVNFKLIKHGLPETEAASRAAEGYEDYPFSNIKGINITVKNLFTQELTTIEKVEVKYVENLKDGYALCDTTVWLKTGSYQISSYSTYSDKKCDSGKLLEIATVPTSETFFVKDNEKSEATVPIQLSATAEYLKDYMALKEIWEKLNGPNWKYYGEAAPMGCNWNFDKEIDMWGDQPGVQLLDNGRVASLVISGFGADGVVPDAIGQLTELRILNLGAHDELIGGHLFEGVGTTMTPEQRQRIRMDYEQKFLYRDIRENLSQILIDGINANPDFKPIKKSNRIDKKDVQFGNLTNNIKGISKALMRCTKLENFFIANSPIVADNFCMKLVDDSESAYRKAYEEEENDWNWNNFTMLTDMEIYNCKELTSLPMNMLFELPELQMLNVACNQKIKGDVLLDNWKKFIEGKSGKKIQALYLGYNNLEEMPDYEHLSQMEKLGLIDLTNNSITEVNAFGKEINLTKVYLDYNQINKINTTEDGYFCGYYDMESFTCTYNKLTKMPDIFNAKSKYVIGSVSFAHNEITGMQNDDNHRGVNTNNLDLSYNHLEEFPGVIIKKGSPLGILILQANGMTTIKEGDLVGPNSHLLTSLDFQFNKLKEIPFEDFVPENMPYIYGIEFSYNRFAEFPVAPLNCKGLTVFGIRHQRDESGNRCLSQWPTGLYTCPSLMAFFIGSNDLRKIEDTISPYIRIFEIKDNPNISIDLTQVCPYIQAGQYQLIYDKTQNIQGCDYLLD</sequence>
<evidence type="ECO:0000256" key="2">
    <source>
        <dbReference type="ARBA" id="ARBA00022737"/>
    </source>
</evidence>
<accession>A0A413BBK1</accession>
<keyword evidence="2" id="KW-0677">Repeat</keyword>
<evidence type="ECO:0000256" key="3">
    <source>
        <dbReference type="SAM" id="SignalP"/>
    </source>
</evidence>
<protein>
    <submittedName>
        <fullName evidence="5">DUF4458 domain-containing protein</fullName>
    </submittedName>
</protein>
<dbReference type="PANTHER" id="PTHR45712:SF22">
    <property type="entry name" value="INSULIN-LIKE GROWTH FACTOR-BINDING PROTEIN COMPLEX ACID LABILE SUBUNIT"/>
    <property type="match status" value="1"/>
</dbReference>
<dbReference type="RefSeq" id="WP_117856715.1">
    <property type="nucleotide sequence ID" value="NZ_QSAF01000001.1"/>
</dbReference>
<proteinExistence type="predicted"/>
<gene>
    <name evidence="5" type="ORF">DWV77_00025</name>
</gene>
<dbReference type="Gene3D" id="2.60.40.3540">
    <property type="entry name" value="Domain of unknown function DUF4458"/>
    <property type="match status" value="2"/>
</dbReference>
<dbReference type="InterPro" id="IPR001611">
    <property type="entry name" value="Leu-rich_rpt"/>
</dbReference>
<dbReference type="InterPro" id="IPR027899">
    <property type="entry name" value="DUF4458"/>
</dbReference>
<feature type="domain" description="DUF4458" evidence="4">
    <location>
        <begin position="162"/>
        <end position="263"/>
    </location>
</feature>
<dbReference type="Proteomes" id="UP000285150">
    <property type="component" value="Unassembled WGS sequence"/>
</dbReference>
<dbReference type="PANTHER" id="PTHR45712">
    <property type="entry name" value="AGAP008170-PA"/>
    <property type="match status" value="1"/>
</dbReference>
<dbReference type="SUPFAM" id="SSF52047">
    <property type="entry name" value="RNI-like"/>
    <property type="match status" value="1"/>
</dbReference>
<comment type="caution">
    <text evidence="5">The sequence shown here is derived from an EMBL/GenBank/DDBJ whole genome shotgun (WGS) entry which is preliminary data.</text>
</comment>
<keyword evidence="1" id="KW-0433">Leucine-rich repeat</keyword>
<evidence type="ECO:0000313" key="6">
    <source>
        <dbReference type="Proteomes" id="UP000285150"/>
    </source>
</evidence>
<feature type="chain" id="PRO_5019510846" evidence="3">
    <location>
        <begin position="28"/>
        <end position="892"/>
    </location>
</feature>
<reference evidence="5 6" key="1">
    <citation type="submission" date="2018-08" db="EMBL/GenBank/DDBJ databases">
        <title>A genome reference for cultivated species of the human gut microbiota.</title>
        <authorList>
            <person name="Zou Y."/>
            <person name="Xue W."/>
            <person name="Luo G."/>
        </authorList>
    </citation>
    <scope>NUCLEOTIDE SEQUENCE [LARGE SCALE GENOMIC DNA]</scope>
    <source>
        <strain evidence="5 6">AF12-7</strain>
    </source>
</reference>
<evidence type="ECO:0000259" key="4">
    <source>
        <dbReference type="Pfam" id="PF14660"/>
    </source>
</evidence>
<feature type="signal peptide" evidence="3">
    <location>
        <begin position="1"/>
        <end position="27"/>
    </location>
</feature>
<dbReference type="PROSITE" id="PS51450">
    <property type="entry name" value="LRR"/>
    <property type="match status" value="1"/>
</dbReference>
<dbReference type="CDD" id="cd13120">
    <property type="entry name" value="BF2867_like_N"/>
    <property type="match status" value="1"/>
</dbReference>